<sequence length="53" mass="6186">MKALSLFLTIFCCVCFIFIRDAYMYLLRRRRLNQGKMSDFLSASVVVNPLPSH</sequence>
<keyword evidence="1" id="KW-0812">Transmembrane</keyword>
<proteinExistence type="predicted"/>
<accession>A0A0K2VBP4</accession>
<reference evidence="2" key="1">
    <citation type="submission" date="2014-05" db="EMBL/GenBank/DDBJ databases">
        <authorList>
            <person name="Chronopoulou M."/>
        </authorList>
    </citation>
    <scope>NUCLEOTIDE SEQUENCE</scope>
    <source>
        <tissue evidence="2">Whole organism</tissue>
    </source>
</reference>
<protein>
    <submittedName>
        <fullName evidence="2">Uncharacterized protein</fullName>
    </submittedName>
</protein>
<keyword evidence="1" id="KW-0472">Membrane</keyword>
<dbReference type="AlphaFoldDB" id="A0A0K2VBP4"/>
<name>A0A0K2VBP4_LEPSM</name>
<organism evidence="2">
    <name type="scientific">Lepeophtheirus salmonis</name>
    <name type="common">Salmon louse</name>
    <name type="synonym">Caligus salmonis</name>
    <dbReference type="NCBI Taxonomy" id="72036"/>
    <lineage>
        <taxon>Eukaryota</taxon>
        <taxon>Metazoa</taxon>
        <taxon>Ecdysozoa</taxon>
        <taxon>Arthropoda</taxon>
        <taxon>Crustacea</taxon>
        <taxon>Multicrustacea</taxon>
        <taxon>Hexanauplia</taxon>
        <taxon>Copepoda</taxon>
        <taxon>Siphonostomatoida</taxon>
        <taxon>Caligidae</taxon>
        <taxon>Lepeophtheirus</taxon>
    </lineage>
</organism>
<evidence type="ECO:0000256" key="1">
    <source>
        <dbReference type="SAM" id="Phobius"/>
    </source>
</evidence>
<evidence type="ECO:0000313" key="2">
    <source>
        <dbReference type="EMBL" id="CDW47909.1"/>
    </source>
</evidence>
<dbReference type="EMBL" id="HACA01030548">
    <property type="protein sequence ID" value="CDW47909.1"/>
    <property type="molecule type" value="Transcribed_RNA"/>
</dbReference>
<feature type="transmembrane region" description="Helical" evidence="1">
    <location>
        <begin position="6"/>
        <end position="27"/>
    </location>
</feature>
<keyword evidence="1" id="KW-1133">Transmembrane helix</keyword>